<evidence type="ECO:0000313" key="1">
    <source>
        <dbReference type="EMBL" id="OPA80860.1"/>
    </source>
</evidence>
<dbReference type="STRING" id="1324314.BVG16_00475"/>
<organism evidence="1 2">
    <name type="scientific">Paenibacillus selenitireducens</name>
    <dbReference type="NCBI Taxonomy" id="1324314"/>
    <lineage>
        <taxon>Bacteria</taxon>
        <taxon>Bacillati</taxon>
        <taxon>Bacillota</taxon>
        <taxon>Bacilli</taxon>
        <taxon>Bacillales</taxon>
        <taxon>Paenibacillaceae</taxon>
        <taxon>Paenibacillus</taxon>
    </lineage>
</organism>
<protein>
    <submittedName>
        <fullName evidence="1">Endospore coat-associated protein</fullName>
    </submittedName>
</protein>
<dbReference type="Gene3D" id="3.30.470.20">
    <property type="entry name" value="ATP-grasp fold, B domain"/>
    <property type="match status" value="1"/>
</dbReference>
<keyword evidence="2" id="KW-1185">Reference proteome</keyword>
<evidence type="ECO:0000313" key="2">
    <source>
        <dbReference type="Proteomes" id="UP000190188"/>
    </source>
</evidence>
<dbReference type="Proteomes" id="UP000190188">
    <property type="component" value="Unassembled WGS sequence"/>
</dbReference>
<dbReference type="InterPro" id="IPR026838">
    <property type="entry name" value="YheC/D"/>
</dbReference>
<name>A0A1T2XLV7_9BACL</name>
<proteinExistence type="predicted"/>
<gene>
    <name evidence="1" type="ORF">BVG16_00475</name>
</gene>
<comment type="caution">
    <text evidence="1">The sequence shown here is derived from an EMBL/GenBank/DDBJ whole genome shotgun (WGS) entry which is preliminary data.</text>
</comment>
<sequence>MITAQAKAVKRPVVAILAAKDSGRRLRGGFKNFKDLIRVGKSMGATVYVTTVQDLKLSQEKITGHYYDKHLKAWSTKSFPGPDVVYNRIPYRKYEESSEVQKVIQLCLLDRSVHLFNPSFFNKWTLYEWLSNSKTTKSYIPETDKLTSMQVLNTYLSEFKSLYMKPIHGKAGKGIMRVSRISDDTGTKYRLIYHDKNMRVSDVYLSVYDAWKTIKRQMGGKDYIIQQAIDLSRSKGQPFDLRILVQRNRDNVWELTGMGARVAGKRSITTHVPRGGSIKPVGKLLKTAFGVDKALEIKQNATKLALVIAQQIEKSSGHTLGEMSMDVGVDTNGGLWFFEANSKPMKFDEPKIRKKSLRTWIQYCMFLSNHNSSK</sequence>
<dbReference type="SUPFAM" id="SSF56059">
    <property type="entry name" value="Glutathione synthetase ATP-binding domain-like"/>
    <property type="match status" value="1"/>
</dbReference>
<dbReference type="RefSeq" id="WP_144027248.1">
    <property type="nucleotide sequence ID" value="NZ_MSZX01000001.1"/>
</dbReference>
<dbReference type="AlphaFoldDB" id="A0A1T2XLV7"/>
<dbReference type="EMBL" id="MSZX01000001">
    <property type="protein sequence ID" value="OPA80860.1"/>
    <property type="molecule type" value="Genomic_DNA"/>
</dbReference>
<dbReference type="OrthoDB" id="7869153at2"/>
<dbReference type="Pfam" id="PF14398">
    <property type="entry name" value="ATPgrasp_YheCD"/>
    <property type="match status" value="1"/>
</dbReference>
<accession>A0A1T2XLV7</accession>
<reference evidence="1 2" key="1">
    <citation type="submission" date="2017-01" db="EMBL/GenBank/DDBJ databases">
        <title>Genome analysis of Paenibacillus selenitrireducens ES3-24.</title>
        <authorList>
            <person name="Xu D."/>
            <person name="Yao R."/>
            <person name="Zheng S."/>
        </authorList>
    </citation>
    <scope>NUCLEOTIDE SEQUENCE [LARGE SCALE GENOMIC DNA]</scope>
    <source>
        <strain evidence="1 2">ES3-24</strain>
    </source>
</reference>